<reference evidence="7" key="3">
    <citation type="submission" date="2020-02" db="EMBL/GenBank/DDBJ databases">
        <authorList>
            <person name="Matsumoto Y."/>
            <person name="Motooka D."/>
            <person name="Nakamura S."/>
        </authorList>
    </citation>
    <scope>NUCLEOTIDE SEQUENCE</scope>
    <source>
        <strain evidence="7">JCM 6377</strain>
    </source>
</reference>
<name>A0A2A7MRV3_MYCAG</name>
<evidence type="ECO:0000313" key="9">
    <source>
        <dbReference type="Proteomes" id="UP000220914"/>
    </source>
</evidence>
<dbReference type="OrthoDB" id="5496274at2"/>
<dbReference type="InterPro" id="IPR009057">
    <property type="entry name" value="Homeodomain-like_sf"/>
</dbReference>
<dbReference type="SUPFAM" id="SSF46689">
    <property type="entry name" value="Homeodomain-like"/>
    <property type="match status" value="1"/>
</dbReference>
<keyword evidence="1" id="KW-0547">Nucleotide-binding</keyword>
<dbReference type="Gene3D" id="3.30.450.40">
    <property type="match status" value="1"/>
</dbReference>
<evidence type="ECO:0000313" key="10">
    <source>
        <dbReference type="Proteomes" id="UP000465302"/>
    </source>
</evidence>
<dbReference type="PROSITE" id="PS50045">
    <property type="entry name" value="SIGMA54_INTERACT_4"/>
    <property type="match status" value="1"/>
</dbReference>
<dbReference type="InterPro" id="IPR002078">
    <property type="entry name" value="Sigma_54_int"/>
</dbReference>
<dbReference type="AlphaFoldDB" id="A0A2A7MRV3"/>
<dbReference type="Proteomes" id="UP000220914">
    <property type="component" value="Unassembled WGS sequence"/>
</dbReference>
<gene>
    <name evidence="8" type="ORF">CQY20_26170</name>
    <name evidence="7" type="ORF">MAGR_28010</name>
</gene>
<evidence type="ECO:0000313" key="7">
    <source>
        <dbReference type="EMBL" id="GFG51360.1"/>
    </source>
</evidence>
<accession>A0A2A7MRV3</accession>
<evidence type="ECO:0000256" key="2">
    <source>
        <dbReference type="ARBA" id="ARBA00022840"/>
    </source>
</evidence>
<evidence type="ECO:0000256" key="3">
    <source>
        <dbReference type="ARBA" id="ARBA00023015"/>
    </source>
</evidence>
<dbReference type="EMBL" id="PDCP01000069">
    <property type="protein sequence ID" value="PEG34299.1"/>
    <property type="molecule type" value="Genomic_DNA"/>
</dbReference>
<dbReference type="GO" id="GO:0005524">
    <property type="term" value="F:ATP binding"/>
    <property type="evidence" value="ECO:0007669"/>
    <property type="project" value="UniProtKB-KW"/>
</dbReference>
<dbReference type="Pfam" id="PF01590">
    <property type="entry name" value="GAF"/>
    <property type="match status" value="1"/>
</dbReference>
<keyword evidence="9" id="KW-1185">Reference proteome</keyword>
<evidence type="ECO:0000313" key="8">
    <source>
        <dbReference type="EMBL" id="PEG34299.1"/>
    </source>
</evidence>
<dbReference type="Gene3D" id="1.10.10.60">
    <property type="entry name" value="Homeodomain-like"/>
    <property type="match status" value="1"/>
</dbReference>
<evidence type="ECO:0000259" key="6">
    <source>
        <dbReference type="PROSITE" id="PS50045"/>
    </source>
</evidence>
<comment type="caution">
    <text evidence="8">The sequence shown here is derived from an EMBL/GenBank/DDBJ whole genome shotgun (WGS) entry which is preliminary data.</text>
</comment>
<dbReference type="InterPro" id="IPR027417">
    <property type="entry name" value="P-loop_NTPase"/>
</dbReference>
<dbReference type="SUPFAM" id="SSF52540">
    <property type="entry name" value="P-loop containing nucleoside triphosphate hydrolases"/>
    <property type="match status" value="1"/>
</dbReference>
<dbReference type="Pfam" id="PF02954">
    <property type="entry name" value="HTH_8"/>
    <property type="match status" value="1"/>
</dbReference>
<protein>
    <submittedName>
        <fullName evidence="8">Fis family transcriptional regulator</fullName>
    </submittedName>
</protein>
<evidence type="ECO:0000256" key="1">
    <source>
        <dbReference type="ARBA" id="ARBA00022741"/>
    </source>
</evidence>
<organism evidence="8 9">
    <name type="scientific">Mycolicibacterium agri</name>
    <name type="common">Mycobacterium agri</name>
    <dbReference type="NCBI Taxonomy" id="36811"/>
    <lineage>
        <taxon>Bacteria</taxon>
        <taxon>Bacillati</taxon>
        <taxon>Actinomycetota</taxon>
        <taxon>Actinomycetes</taxon>
        <taxon>Mycobacteriales</taxon>
        <taxon>Mycobacteriaceae</taxon>
        <taxon>Mycolicibacterium</taxon>
    </lineage>
</organism>
<sequence length="497" mass="53308">MVCNVDHVPDGLPERANLQQIQHGSVPERLLASWQRSEDYGIPLDMVEPAFTGTDNLNSLFFECGSEVLADLHRTLANEPVSLMLTDADGVVLSRLSGDRALLQALDDVHLAPGFAYSEREVGTNGLGLALADRAPTLVRADQHYARSLCSFTCAAVPVLDPATGRVEGSVNLTTWSRSSSDLLLALARSAASNTTALMLARSSGRLPRQMPRGQVFRVEVPRLEPGSGTLHSLSDAWNGAVGHAERSMRAGQLVAAVGEPGSGRATALAQAARHLFPRDRILSASAPAPTDISTWLGLWAPELGKDHTAVIVRGVDMLPAWVAERLRDLIARNAGTAAVPVAVTAERFEDIPAALAVLVDAVVPVPPLRDRPGDVLPLANHIAMRTRGREIPISASAARALQCYDWPDNVDELSRVISAAAGRADVIDVGLLPPQVLAGNTRRLSRIEAFERGEIVRVLSIEGLTMAEVARELGMSRATLYRKIAQYGLRVPRDRG</sequence>
<dbReference type="EMBL" id="BLKS01000001">
    <property type="protein sequence ID" value="GFG51360.1"/>
    <property type="molecule type" value="Genomic_DNA"/>
</dbReference>
<dbReference type="Proteomes" id="UP000465302">
    <property type="component" value="Unassembled WGS sequence"/>
</dbReference>
<keyword evidence="4" id="KW-0238">DNA-binding</keyword>
<proteinExistence type="predicted"/>
<dbReference type="InterPro" id="IPR029016">
    <property type="entry name" value="GAF-like_dom_sf"/>
</dbReference>
<reference evidence="8 9" key="1">
    <citation type="submission" date="2017-10" db="EMBL/GenBank/DDBJ databases">
        <title>The new phylogeny of genus Mycobacterium.</title>
        <authorList>
            <person name="Tortoli E."/>
            <person name="Trovato A."/>
            <person name="Cirillo D.M."/>
        </authorList>
    </citation>
    <scope>NUCLEOTIDE SEQUENCE [LARGE SCALE GENOMIC DNA]</scope>
    <source>
        <strain evidence="8 9">CCUG37673</strain>
    </source>
</reference>
<dbReference type="InterPro" id="IPR003018">
    <property type="entry name" value="GAF"/>
</dbReference>
<evidence type="ECO:0000256" key="5">
    <source>
        <dbReference type="ARBA" id="ARBA00023163"/>
    </source>
</evidence>
<keyword evidence="3" id="KW-0805">Transcription regulation</keyword>
<dbReference type="GO" id="GO:0006355">
    <property type="term" value="P:regulation of DNA-templated transcription"/>
    <property type="evidence" value="ECO:0007669"/>
    <property type="project" value="InterPro"/>
</dbReference>
<feature type="domain" description="Sigma-54 factor interaction" evidence="6">
    <location>
        <begin position="364"/>
        <end position="423"/>
    </location>
</feature>
<keyword evidence="5" id="KW-0804">Transcription</keyword>
<dbReference type="GO" id="GO:0043565">
    <property type="term" value="F:sequence-specific DNA binding"/>
    <property type="evidence" value="ECO:0007669"/>
    <property type="project" value="InterPro"/>
</dbReference>
<dbReference type="Pfam" id="PF25601">
    <property type="entry name" value="AAA_lid_14"/>
    <property type="match status" value="1"/>
</dbReference>
<evidence type="ECO:0000256" key="4">
    <source>
        <dbReference type="ARBA" id="ARBA00023125"/>
    </source>
</evidence>
<dbReference type="InterPro" id="IPR002197">
    <property type="entry name" value="HTH_Fis"/>
</dbReference>
<reference evidence="7 10" key="2">
    <citation type="journal article" date="2019" name="Emerg. Microbes Infect.">
        <title>Comprehensive subspecies identification of 175 nontuberculous mycobacteria species based on 7547 genomic profiles.</title>
        <authorList>
            <person name="Matsumoto Y."/>
            <person name="Kinjo T."/>
            <person name="Motooka D."/>
            <person name="Nabeya D."/>
            <person name="Jung N."/>
            <person name="Uechi K."/>
            <person name="Horii T."/>
            <person name="Iida T."/>
            <person name="Fujita J."/>
            <person name="Nakamura S."/>
        </authorList>
    </citation>
    <scope>NUCLEOTIDE SEQUENCE [LARGE SCALE GENOMIC DNA]</scope>
    <source>
        <strain evidence="7 10">JCM 6377</strain>
    </source>
</reference>
<keyword evidence="2" id="KW-0067">ATP-binding</keyword>
<dbReference type="Gene3D" id="1.10.8.60">
    <property type="match status" value="1"/>
</dbReference>
<dbReference type="InterPro" id="IPR058031">
    <property type="entry name" value="AAA_lid_NorR"/>
</dbReference>
<dbReference type="PANTHER" id="PTHR32071">
    <property type="entry name" value="TRANSCRIPTIONAL REGULATORY PROTEIN"/>
    <property type="match status" value="1"/>
</dbReference>